<proteinExistence type="predicted"/>
<dbReference type="EMBL" id="FNJL01000030">
    <property type="protein sequence ID" value="SDP83945.1"/>
    <property type="molecule type" value="Genomic_DNA"/>
</dbReference>
<sequence length="35" mass="3787">MDVLWVAAIAALWVAMAEAVVILGRHDGRPRGDAR</sequence>
<reference evidence="2" key="1">
    <citation type="submission" date="2016-10" db="EMBL/GenBank/DDBJ databases">
        <authorList>
            <person name="Varghese N."/>
            <person name="Submissions S."/>
        </authorList>
    </citation>
    <scope>NUCLEOTIDE SEQUENCE [LARGE SCALE GENOMIC DNA]</scope>
    <source>
        <strain evidence="2">DSM 17101</strain>
    </source>
</reference>
<name>A0A1H0W0A5_9BURK</name>
<protein>
    <submittedName>
        <fullName evidence="1">Uncharacterized protein</fullName>
    </submittedName>
</protein>
<evidence type="ECO:0000313" key="2">
    <source>
        <dbReference type="Proteomes" id="UP000199317"/>
    </source>
</evidence>
<dbReference type="Proteomes" id="UP000199317">
    <property type="component" value="Unassembled WGS sequence"/>
</dbReference>
<keyword evidence="2" id="KW-1185">Reference proteome</keyword>
<accession>A0A1H0W0A5</accession>
<dbReference type="AlphaFoldDB" id="A0A1H0W0A5"/>
<gene>
    <name evidence="1" type="ORF">SAMN04489708_13061</name>
</gene>
<evidence type="ECO:0000313" key="1">
    <source>
        <dbReference type="EMBL" id="SDP83945.1"/>
    </source>
</evidence>
<organism evidence="1 2">
    <name type="scientific">Paracidovorax cattleyae</name>
    <dbReference type="NCBI Taxonomy" id="80868"/>
    <lineage>
        <taxon>Bacteria</taxon>
        <taxon>Pseudomonadati</taxon>
        <taxon>Pseudomonadota</taxon>
        <taxon>Betaproteobacteria</taxon>
        <taxon>Burkholderiales</taxon>
        <taxon>Comamonadaceae</taxon>
        <taxon>Paracidovorax</taxon>
    </lineage>
</organism>